<keyword evidence="1" id="KW-1185">Reference proteome</keyword>
<dbReference type="WBParaSite" id="nRc.2.0.1.t43985-RA">
    <property type="protein sequence ID" value="nRc.2.0.1.t43985-RA"/>
    <property type="gene ID" value="nRc.2.0.1.g43985"/>
</dbReference>
<proteinExistence type="predicted"/>
<evidence type="ECO:0000313" key="2">
    <source>
        <dbReference type="WBParaSite" id="nRc.2.0.1.t43985-RA"/>
    </source>
</evidence>
<name>A0A915L0K2_ROMCU</name>
<accession>A0A915L0K2</accession>
<dbReference type="AlphaFoldDB" id="A0A915L0K2"/>
<reference evidence="2" key="1">
    <citation type="submission" date="2022-11" db="UniProtKB">
        <authorList>
            <consortium name="WormBaseParasite"/>
        </authorList>
    </citation>
    <scope>IDENTIFICATION</scope>
</reference>
<organism evidence="1 2">
    <name type="scientific">Romanomermis culicivorax</name>
    <name type="common">Nematode worm</name>
    <dbReference type="NCBI Taxonomy" id="13658"/>
    <lineage>
        <taxon>Eukaryota</taxon>
        <taxon>Metazoa</taxon>
        <taxon>Ecdysozoa</taxon>
        <taxon>Nematoda</taxon>
        <taxon>Enoplea</taxon>
        <taxon>Dorylaimia</taxon>
        <taxon>Mermithida</taxon>
        <taxon>Mermithoidea</taxon>
        <taxon>Mermithidae</taxon>
        <taxon>Romanomermis</taxon>
    </lineage>
</organism>
<evidence type="ECO:0000313" key="1">
    <source>
        <dbReference type="Proteomes" id="UP000887565"/>
    </source>
</evidence>
<sequence>MKISVSFGNVVSIAFRSAPSEKAGIFSLIVGFERRKIVVEGGVSSTISRQRRRQRQRFVNFQLIFRLMARRFRIAIVGVVSIMS</sequence>
<dbReference type="Proteomes" id="UP000887565">
    <property type="component" value="Unplaced"/>
</dbReference>
<protein>
    <submittedName>
        <fullName evidence="2">Uncharacterized protein</fullName>
    </submittedName>
</protein>